<organism evidence="2 3">
    <name type="scientific">Azohydromonas caseinilytica</name>
    <dbReference type="NCBI Taxonomy" id="2728836"/>
    <lineage>
        <taxon>Bacteria</taxon>
        <taxon>Pseudomonadati</taxon>
        <taxon>Pseudomonadota</taxon>
        <taxon>Betaproteobacteria</taxon>
        <taxon>Burkholderiales</taxon>
        <taxon>Sphaerotilaceae</taxon>
        <taxon>Azohydromonas</taxon>
    </lineage>
</organism>
<gene>
    <name evidence="2" type="ORF">HHL10_23780</name>
</gene>
<dbReference type="EMBL" id="JABBFW010000025">
    <property type="protein sequence ID" value="NML17995.1"/>
    <property type="molecule type" value="Genomic_DNA"/>
</dbReference>
<dbReference type="AlphaFoldDB" id="A0A848FGL4"/>
<evidence type="ECO:0000256" key="1">
    <source>
        <dbReference type="SAM" id="SignalP"/>
    </source>
</evidence>
<accession>A0A848FGL4</accession>
<proteinExistence type="predicted"/>
<feature type="chain" id="PRO_5032453351" evidence="1">
    <location>
        <begin position="24"/>
        <end position="422"/>
    </location>
</feature>
<sequence>MGKRPRRVLASVVLAALCQGAWAQDLSADGVLSLRGDAWSSDRDLNDGPAVAAGSAWARGRIDAGAAGQLAANGWVRAQNHGDAPHGRVRELYWRQEFGPVSVRLGRQMVVWGRADGLNPTDNLSPRDLTLLAPEDGDLRHGNEALKLETAVPLGSVSLLWFPRAASHIIPLERQPGVSYRRDKPRAGQWALRWEVSGVGASDGEGGIDGSLSYFDGRDPMPDLLPGRLGAGGLEVVLRNQRLRVFGADMSTVHNGVVWRAEAALTRTDSQGAADFTHKKPQLWLVGGPEWSLPESTTLGLQATVLHVDRFGDPDQWVSGPLRELAWRQLATSGQSGRNQAGVLWRLARRLNNDTVTLETNGVALWGGPGGASGLLRARAEVALDDHWQLLVGGDRYFGHRYSSFGQLRANSALYVQLRYGL</sequence>
<keyword evidence="3" id="KW-1185">Reference proteome</keyword>
<dbReference type="RefSeq" id="WP_205833185.1">
    <property type="nucleotide sequence ID" value="NZ_JABBFW010000025.1"/>
</dbReference>
<feature type="signal peptide" evidence="1">
    <location>
        <begin position="1"/>
        <end position="23"/>
    </location>
</feature>
<evidence type="ECO:0000313" key="3">
    <source>
        <dbReference type="Proteomes" id="UP000574067"/>
    </source>
</evidence>
<evidence type="ECO:0000313" key="2">
    <source>
        <dbReference type="EMBL" id="NML17995.1"/>
    </source>
</evidence>
<keyword evidence="1" id="KW-0732">Signal</keyword>
<reference evidence="2 3" key="1">
    <citation type="submission" date="2020-04" db="EMBL/GenBank/DDBJ databases">
        <title>Azohydromonas sp. isolated from soil.</title>
        <authorList>
            <person name="Dahal R.H."/>
        </authorList>
    </citation>
    <scope>NUCLEOTIDE SEQUENCE [LARGE SCALE GENOMIC DNA]</scope>
    <source>
        <strain evidence="2 3">G-1-1-14</strain>
    </source>
</reference>
<protein>
    <submittedName>
        <fullName evidence="2">Porin</fullName>
    </submittedName>
</protein>
<dbReference type="Proteomes" id="UP000574067">
    <property type="component" value="Unassembled WGS sequence"/>
</dbReference>
<name>A0A848FGL4_9BURK</name>
<comment type="caution">
    <text evidence="2">The sequence shown here is derived from an EMBL/GenBank/DDBJ whole genome shotgun (WGS) entry which is preliminary data.</text>
</comment>